<comment type="similarity">
    <text evidence="2 7">Belongs to the ExbD/TolR family.</text>
</comment>
<keyword evidence="4 7" id="KW-0812">Transmembrane</keyword>
<evidence type="ECO:0000256" key="7">
    <source>
        <dbReference type="RuleBase" id="RU003879"/>
    </source>
</evidence>
<keyword evidence="5 8" id="KW-1133">Transmembrane helix</keyword>
<dbReference type="eggNOG" id="COG0848">
    <property type="taxonomic scope" value="Bacteria"/>
</dbReference>
<gene>
    <name evidence="9" type="ordered locus">Ppro_1249</name>
</gene>
<evidence type="ECO:0000313" key="10">
    <source>
        <dbReference type="Proteomes" id="UP000006732"/>
    </source>
</evidence>
<reference evidence="9 10" key="1">
    <citation type="submission" date="2006-10" db="EMBL/GenBank/DDBJ databases">
        <title>Complete sequence of chromosome of Pelobacter propionicus DSM 2379.</title>
        <authorList>
            <consortium name="US DOE Joint Genome Institute"/>
            <person name="Copeland A."/>
            <person name="Lucas S."/>
            <person name="Lapidus A."/>
            <person name="Barry K."/>
            <person name="Detter J.C."/>
            <person name="Glavina del Rio T."/>
            <person name="Hammon N."/>
            <person name="Israni S."/>
            <person name="Dalin E."/>
            <person name="Tice H."/>
            <person name="Pitluck S."/>
            <person name="Saunders E."/>
            <person name="Brettin T."/>
            <person name="Bruce D."/>
            <person name="Han C."/>
            <person name="Tapia R."/>
            <person name="Schmutz J."/>
            <person name="Larimer F."/>
            <person name="Land M."/>
            <person name="Hauser L."/>
            <person name="Kyrpides N."/>
            <person name="Kim E."/>
            <person name="Lovley D."/>
            <person name="Richardson P."/>
        </authorList>
    </citation>
    <scope>NUCLEOTIDE SEQUENCE [LARGE SCALE GENOMIC DNA]</scope>
    <source>
        <strain evidence="10">DSM 2379 / NBRC 103807 / OttBd1</strain>
    </source>
</reference>
<keyword evidence="6 8" id="KW-0472">Membrane</keyword>
<evidence type="ECO:0000256" key="3">
    <source>
        <dbReference type="ARBA" id="ARBA00022475"/>
    </source>
</evidence>
<dbReference type="GO" id="GO:0015031">
    <property type="term" value="P:protein transport"/>
    <property type="evidence" value="ECO:0007669"/>
    <property type="project" value="UniProtKB-KW"/>
</dbReference>
<dbReference type="PANTHER" id="PTHR30558:SF7">
    <property type="entry name" value="TOL-PAL SYSTEM PROTEIN TOLR"/>
    <property type="match status" value="1"/>
</dbReference>
<dbReference type="GO" id="GO:0005886">
    <property type="term" value="C:plasma membrane"/>
    <property type="evidence" value="ECO:0007669"/>
    <property type="project" value="UniProtKB-SubCell"/>
</dbReference>
<dbReference type="GO" id="GO:0022857">
    <property type="term" value="F:transmembrane transporter activity"/>
    <property type="evidence" value="ECO:0007669"/>
    <property type="project" value="InterPro"/>
</dbReference>
<accession>A1ANF0</accession>
<evidence type="ECO:0000313" key="9">
    <source>
        <dbReference type="EMBL" id="ABK98870.1"/>
    </source>
</evidence>
<organism evidence="9 10">
    <name type="scientific">Pelobacter propionicus (strain DSM 2379 / NBRC 103807 / OttBd1)</name>
    <dbReference type="NCBI Taxonomy" id="338966"/>
    <lineage>
        <taxon>Bacteria</taxon>
        <taxon>Pseudomonadati</taxon>
        <taxon>Thermodesulfobacteriota</taxon>
        <taxon>Desulfuromonadia</taxon>
        <taxon>Desulfuromonadales</taxon>
        <taxon>Desulfuromonadaceae</taxon>
        <taxon>Pelobacter</taxon>
    </lineage>
</organism>
<evidence type="ECO:0000256" key="4">
    <source>
        <dbReference type="ARBA" id="ARBA00022692"/>
    </source>
</evidence>
<dbReference type="RefSeq" id="WP_011735172.1">
    <property type="nucleotide sequence ID" value="NC_008609.1"/>
</dbReference>
<keyword evidence="7" id="KW-0653">Protein transport</keyword>
<dbReference type="EMBL" id="CP000482">
    <property type="protein sequence ID" value="ABK98870.1"/>
    <property type="molecule type" value="Genomic_DNA"/>
</dbReference>
<dbReference type="Gene3D" id="3.30.420.270">
    <property type="match status" value="1"/>
</dbReference>
<evidence type="ECO:0000256" key="2">
    <source>
        <dbReference type="ARBA" id="ARBA00005811"/>
    </source>
</evidence>
<dbReference type="PANTHER" id="PTHR30558">
    <property type="entry name" value="EXBD MEMBRANE COMPONENT OF PMF-DRIVEN MACROMOLECULE IMPORT SYSTEM"/>
    <property type="match status" value="1"/>
</dbReference>
<dbReference type="Pfam" id="PF02472">
    <property type="entry name" value="ExbD"/>
    <property type="match status" value="1"/>
</dbReference>
<sequence length="125" mass="13685">MEEKEVSYINVIPFVDIMLVLLTIVLTTSTFIATGGIAVQLPKASARSAETARVQTIEIDKSGAIFFKGARTTLEGLRATLLPLDRATPFIIRADRELALQDFVDVLDMVKASGFAKASLQTERR</sequence>
<evidence type="ECO:0000256" key="6">
    <source>
        <dbReference type="ARBA" id="ARBA00023136"/>
    </source>
</evidence>
<dbReference type="AlphaFoldDB" id="A1ANF0"/>
<comment type="subcellular location">
    <subcellularLocation>
        <location evidence="1">Cell membrane</location>
        <topology evidence="1">Single-pass membrane protein</topology>
    </subcellularLocation>
    <subcellularLocation>
        <location evidence="7">Cell membrane</location>
        <topology evidence="7">Single-pass type II membrane protein</topology>
    </subcellularLocation>
</comment>
<dbReference type="OrthoDB" id="8858387at2"/>
<dbReference type="Proteomes" id="UP000006732">
    <property type="component" value="Chromosome"/>
</dbReference>
<name>A1ANF0_PELPD</name>
<proteinExistence type="inferred from homology"/>
<keyword evidence="7" id="KW-0813">Transport</keyword>
<dbReference type="HOGENOM" id="CLU_085305_2_0_7"/>
<evidence type="ECO:0000256" key="8">
    <source>
        <dbReference type="SAM" id="Phobius"/>
    </source>
</evidence>
<evidence type="ECO:0000256" key="1">
    <source>
        <dbReference type="ARBA" id="ARBA00004162"/>
    </source>
</evidence>
<dbReference type="KEGG" id="ppd:Ppro_1249"/>
<evidence type="ECO:0000256" key="5">
    <source>
        <dbReference type="ARBA" id="ARBA00022989"/>
    </source>
</evidence>
<keyword evidence="3" id="KW-1003">Cell membrane</keyword>
<dbReference type="InterPro" id="IPR003400">
    <property type="entry name" value="ExbD"/>
</dbReference>
<feature type="transmembrane region" description="Helical" evidence="8">
    <location>
        <begin position="17"/>
        <end position="39"/>
    </location>
</feature>
<protein>
    <submittedName>
        <fullName evidence="9">Biopolymer transport protein ExbD/TolR</fullName>
    </submittedName>
</protein>
<keyword evidence="10" id="KW-1185">Reference proteome</keyword>
<dbReference type="STRING" id="338966.Ppro_1249"/>